<keyword evidence="2" id="KW-1185">Reference proteome</keyword>
<reference evidence="1 2" key="1">
    <citation type="journal article" date="2021" name="BMC Genomics">
        <title>Datura genome reveals duplications of psychoactive alkaloid biosynthetic genes and high mutation rate following tissue culture.</title>
        <authorList>
            <person name="Rajewski A."/>
            <person name="Carter-House D."/>
            <person name="Stajich J."/>
            <person name="Litt A."/>
        </authorList>
    </citation>
    <scope>NUCLEOTIDE SEQUENCE [LARGE SCALE GENOMIC DNA]</scope>
    <source>
        <strain evidence="1">AR-01</strain>
    </source>
</reference>
<name>A0ABS8WRW1_DATST</name>
<evidence type="ECO:0000313" key="1">
    <source>
        <dbReference type="EMBL" id="MCE3214820.1"/>
    </source>
</evidence>
<accession>A0ABS8WRW1</accession>
<gene>
    <name evidence="1" type="ORF">HAX54_053384</name>
</gene>
<comment type="caution">
    <text evidence="1">The sequence shown here is derived from an EMBL/GenBank/DDBJ whole genome shotgun (WGS) entry which is preliminary data.</text>
</comment>
<proteinExistence type="predicted"/>
<protein>
    <submittedName>
        <fullName evidence="1">Uncharacterized protein</fullName>
    </submittedName>
</protein>
<dbReference type="EMBL" id="JACEIK010009936">
    <property type="protein sequence ID" value="MCE3214820.1"/>
    <property type="molecule type" value="Genomic_DNA"/>
</dbReference>
<evidence type="ECO:0000313" key="2">
    <source>
        <dbReference type="Proteomes" id="UP000823775"/>
    </source>
</evidence>
<dbReference type="Proteomes" id="UP000823775">
    <property type="component" value="Unassembled WGS sequence"/>
</dbReference>
<feature type="non-terminal residue" evidence="1">
    <location>
        <position position="60"/>
    </location>
</feature>
<organism evidence="1 2">
    <name type="scientific">Datura stramonium</name>
    <name type="common">Jimsonweed</name>
    <name type="synonym">Common thornapple</name>
    <dbReference type="NCBI Taxonomy" id="4076"/>
    <lineage>
        <taxon>Eukaryota</taxon>
        <taxon>Viridiplantae</taxon>
        <taxon>Streptophyta</taxon>
        <taxon>Embryophyta</taxon>
        <taxon>Tracheophyta</taxon>
        <taxon>Spermatophyta</taxon>
        <taxon>Magnoliopsida</taxon>
        <taxon>eudicotyledons</taxon>
        <taxon>Gunneridae</taxon>
        <taxon>Pentapetalae</taxon>
        <taxon>asterids</taxon>
        <taxon>lamiids</taxon>
        <taxon>Solanales</taxon>
        <taxon>Solanaceae</taxon>
        <taxon>Solanoideae</taxon>
        <taxon>Datureae</taxon>
        <taxon>Datura</taxon>
    </lineage>
</organism>
<sequence>MGQVRVTDAVVLCSLDENRGYAQVLGPCNSPVQAVPGVDLKIQDFLTWYEGKPGSFMLDS</sequence>